<sequence>MRSLELDTFRTDFDTAGNLEDEVAEFIRLQDMHDTRLASIGTAFSSFPTCCS</sequence>
<protein>
    <submittedName>
        <fullName evidence="1">Uncharacterized protein</fullName>
    </submittedName>
</protein>
<gene>
    <name evidence="1" type="ORF">BJY24_006270</name>
</gene>
<reference evidence="1 2" key="1">
    <citation type="submission" date="2020-08" db="EMBL/GenBank/DDBJ databases">
        <title>Sequencing the genomes of 1000 actinobacteria strains.</title>
        <authorList>
            <person name="Klenk H.-P."/>
        </authorList>
    </citation>
    <scope>NUCLEOTIDE SEQUENCE [LARGE SCALE GENOMIC DNA]</scope>
    <source>
        <strain evidence="1 2">DSM 43582</strain>
    </source>
</reference>
<dbReference type="EMBL" id="JACHIT010000002">
    <property type="protein sequence ID" value="MBB5917358.1"/>
    <property type="molecule type" value="Genomic_DNA"/>
</dbReference>
<name>A0A7W9ULA5_9NOCA</name>
<evidence type="ECO:0000313" key="1">
    <source>
        <dbReference type="EMBL" id="MBB5917358.1"/>
    </source>
</evidence>
<comment type="caution">
    <text evidence="1">The sequence shown here is derived from an EMBL/GenBank/DDBJ whole genome shotgun (WGS) entry which is preliminary data.</text>
</comment>
<dbReference type="Proteomes" id="UP000540412">
    <property type="component" value="Unassembled WGS sequence"/>
</dbReference>
<evidence type="ECO:0000313" key="2">
    <source>
        <dbReference type="Proteomes" id="UP000540412"/>
    </source>
</evidence>
<dbReference type="RefSeq" id="WP_157185602.1">
    <property type="nucleotide sequence ID" value="NZ_JACHIT010000002.1"/>
</dbReference>
<organism evidence="1 2">
    <name type="scientific">Nocardia transvalensis</name>
    <dbReference type="NCBI Taxonomy" id="37333"/>
    <lineage>
        <taxon>Bacteria</taxon>
        <taxon>Bacillati</taxon>
        <taxon>Actinomycetota</taxon>
        <taxon>Actinomycetes</taxon>
        <taxon>Mycobacteriales</taxon>
        <taxon>Nocardiaceae</taxon>
        <taxon>Nocardia</taxon>
    </lineage>
</organism>
<keyword evidence="2" id="KW-1185">Reference proteome</keyword>
<accession>A0A7W9ULA5</accession>
<dbReference type="AlphaFoldDB" id="A0A7W9ULA5"/>
<proteinExistence type="predicted"/>